<dbReference type="Pfam" id="PF01869">
    <property type="entry name" value="BcrAD_BadFG"/>
    <property type="match status" value="1"/>
</dbReference>
<feature type="domain" description="ATPase BadF/BadG/BcrA/BcrD type" evidence="1">
    <location>
        <begin position="15"/>
        <end position="302"/>
    </location>
</feature>
<dbReference type="EMBL" id="RZNC01000007">
    <property type="protein sequence ID" value="RWZ58334.1"/>
    <property type="molecule type" value="Genomic_DNA"/>
</dbReference>
<keyword evidence="2" id="KW-0808">Transferase</keyword>
<protein>
    <submittedName>
        <fullName evidence="2">N-acetylglucosamine kinase</fullName>
    </submittedName>
</protein>
<dbReference type="PANTHER" id="PTHR43190:SF3">
    <property type="entry name" value="N-ACETYL-D-GLUCOSAMINE KINASE"/>
    <property type="match status" value="1"/>
</dbReference>
<accession>A0A3S4A1G4</accession>
<dbReference type="InterPro" id="IPR052519">
    <property type="entry name" value="Euk-type_GlcNAc_Kinase"/>
</dbReference>
<evidence type="ECO:0000259" key="1">
    <source>
        <dbReference type="Pfam" id="PF01869"/>
    </source>
</evidence>
<proteinExistence type="predicted"/>
<dbReference type="PANTHER" id="PTHR43190">
    <property type="entry name" value="N-ACETYL-D-GLUCOSAMINE KINASE"/>
    <property type="match status" value="1"/>
</dbReference>
<dbReference type="InterPro" id="IPR043129">
    <property type="entry name" value="ATPase_NBD"/>
</dbReference>
<dbReference type="RefSeq" id="WP_128500152.1">
    <property type="nucleotide sequence ID" value="NZ_RZNC01000007.1"/>
</dbReference>
<dbReference type="Proteomes" id="UP000288603">
    <property type="component" value="Unassembled WGS sequence"/>
</dbReference>
<comment type="caution">
    <text evidence="2">The sequence shown here is derived from an EMBL/GenBank/DDBJ whole genome shotgun (WGS) entry which is preliminary data.</text>
</comment>
<dbReference type="InterPro" id="IPR002731">
    <property type="entry name" value="ATPase_BadF"/>
</dbReference>
<dbReference type="Gene3D" id="3.30.420.40">
    <property type="match status" value="2"/>
</dbReference>
<organism evidence="2 3">
    <name type="scientific">Labedella populi</name>
    <dbReference type="NCBI Taxonomy" id="2498850"/>
    <lineage>
        <taxon>Bacteria</taxon>
        <taxon>Bacillati</taxon>
        <taxon>Actinomycetota</taxon>
        <taxon>Actinomycetes</taxon>
        <taxon>Micrococcales</taxon>
        <taxon>Microbacteriaceae</taxon>
        <taxon>Labedella</taxon>
    </lineage>
</organism>
<reference evidence="2 3" key="1">
    <citation type="submission" date="2018-12" db="EMBL/GenBank/DDBJ databases">
        <authorList>
            <person name="Li F."/>
        </authorList>
    </citation>
    <scope>NUCLEOTIDE SEQUENCE [LARGE SCALE GENOMIC DNA]</scope>
    <source>
        <strain evidence="2 3">8H24J-4-2</strain>
    </source>
</reference>
<evidence type="ECO:0000313" key="3">
    <source>
        <dbReference type="Proteomes" id="UP000288603"/>
    </source>
</evidence>
<sequence length="332" mass="34266">MTAGSGDVEAVLAFDGGGSKTDVMIVGLDGSPLAHVRGARSSPQTLGWDVARPVLQRLRDDVIAAAPQARIVATHVYLAGLDLPVELDEARTALAHWSPDVVDNDLFALLRAGTSDRDAVAVVCGTGINAIGVRADGAVARYPALGAISGDWGGGSFLGREALWHAARAEDARGPETELRSAVPAALGLSSVFEVIEAIHVGRLGHDTFAQLCPVLFDVAARGDAIAISVVDRQAEEVAVMATTAMRRLDLLTSAVPVVLGGGVLASRDERLVGGASARIAREAPLARVSVVTTPPILGAALRALESAGATTAALERFSEAVSGRRWERAGV</sequence>
<dbReference type="OrthoDB" id="5524856at2"/>
<evidence type="ECO:0000313" key="2">
    <source>
        <dbReference type="EMBL" id="RWZ58334.1"/>
    </source>
</evidence>
<dbReference type="AlphaFoldDB" id="A0A3S4A1G4"/>
<dbReference type="GO" id="GO:0016301">
    <property type="term" value="F:kinase activity"/>
    <property type="evidence" value="ECO:0007669"/>
    <property type="project" value="UniProtKB-KW"/>
</dbReference>
<gene>
    <name evidence="2" type="ORF">ELQ92_15030</name>
</gene>
<dbReference type="SUPFAM" id="SSF53067">
    <property type="entry name" value="Actin-like ATPase domain"/>
    <property type="match status" value="2"/>
</dbReference>
<dbReference type="CDD" id="cd24007">
    <property type="entry name" value="ASKHA_NBD_eukNAGK-like"/>
    <property type="match status" value="1"/>
</dbReference>
<name>A0A3S4A1G4_9MICO</name>
<keyword evidence="2" id="KW-0418">Kinase</keyword>
<keyword evidence="3" id="KW-1185">Reference proteome</keyword>